<dbReference type="RefSeq" id="XP_013066349.2">
    <property type="nucleotide sequence ID" value="XM_013210895.2"/>
</dbReference>
<dbReference type="PROSITE" id="PS51424">
    <property type="entry name" value="ROC"/>
    <property type="match status" value="1"/>
</dbReference>
<dbReference type="OrthoDB" id="10252328at2759"/>
<name>A0A2C9JFZ0_BIOGL</name>
<dbReference type="Proteomes" id="UP000076420">
    <property type="component" value="Unassembled WGS sequence"/>
</dbReference>
<dbReference type="SUPFAM" id="SSF52540">
    <property type="entry name" value="P-loop containing nucleoside triphosphate hydrolases"/>
    <property type="match status" value="1"/>
</dbReference>
<dbReference type="InterPro" id="IPR015943">
    <property type="entry name" value="WD40/YVTN_repeat-like_dom_sf"/>
</dbReference>
<dbReference type="PROSITE" id="PS00108">
    <property type="entry name" value="PROTEIN_KINASE_ST"/>
    <property type="match status" value="1"/>
</dbReference>
<evidence type="ECO:0000256" key="5">
    <source>
        <dbReference type="ARBA" id="ARBA00022679"/>
    </source>
</evidence>
<dbReference type="GO" id="GO:0009966">
    <property type="term" value="P:regulation of signal transduction"/>
    <property type="evidence" value="ECO:0007669"/>
    <property type="project" value="UniProtKB-ARBA"/>
</dbReference>
<feature type="domain" description="Protein kinase" evidence="16">
    <location>
        <begin position="1897"/>
        <end position="2186"/>
    </location>
</feature>
<evidence type="ECO:0000256" key="14">
    <source>
        <dbReference type="PROSITE-ProRule" id="PRU10141"/>
    </source>
</evidence>
<dbReference type="Gene3D" id="3.40.50.300">
    <property type="entry name" value="P-loop containing nucleotide triphosphate hydrolases"/>
    <property type="match status" value="1"/>
</dbReference>
<dbReference type="EnsemblMetazoa" id="BGLB001941-RH">
    <property type="protein sequence ID" value="BGLB001941-PH"/>
    <property type="gene ID" value="BGLB001941"/>
</dbReference>
<dbReference type="PROSITE" id="PS50088">
    <property type="entry name" value="ANK_REPEAT"/>
    <property type="match status" value="5"/>
</dbReference>
<feature type="repeat" description="ANK" evidence="13">
    <location>
        <begin position="45"/>
        <end position="77"/>
    </location>
</feature>
<dbReference type="PROSITE" id="PS51450">
    <property type="entry name" value="LRR"/>
    <property type="match status" value="5"/>
</dbReference>
<dbReference type="SUPFAM" id="SSF56112">
    <property type="entry name" value="Protein kinase-like (PK-like)"/>
    <property type="match status" value="1"/>
</dbReference>
<organism evidence="18 20">
    <name type="scientific">Biomphalaria glabrata</name>
    <name type="common">Bloodfluke planorb</name>
    <name type="synonym">Freshwater snail</name>
    <dbReference type="NCBI Taxonomy" id="6526"/>
    <lineage>
        <taxon>Eukaryota</taxon>
        <taxon>Metazoa</taxon>
        <taxon>Spiralia</taxon>
        <taxon>Lophotrochozoa</taxon>
        <taxon>Mollusca</taxon>
        <taxon>Gastropoda</taxon>
        <taxon>Heterobranchia</taxon>
        <taxon>Euthyneura</taxon>
        <taxon>Panpulmonata</taxon>
        <taxon>Hygrophila</taxon>
        <taxon>Lymnaeoidea</taxon>
        <taxon>Planorbidae</taxon>
        <taxon>Biomphalaria</taxon>
    </lineage>
</organism>
<keyword evidence="6" id="KW-0677">Repeat</keyword>
<dbReference type="InterPro" id="IPR027417">
    <property type="entry name" value="P-loop_NTPase"/>
</dbReference>
<dbReference type="SMART" id="SM00369">
    <property type="entry name" value="LRR_TYP"/>
    <property type="match status" value="8"/>
</dbReference>
<dbReference type="PROSITE" id="PS00107">
    <property type="entry name" value="PROTEIN_KINASE_ATP"/>
    <property type="match status" value="1"/>
</dbReference>
<dbReference type="InterPro" id="IPR032171">
    <property type="entry name" value="COR-A"/>
</dbReference>
<dbReference type="STRING" id="6526.A0A2C9JFZ0"/>
<feature type="domain" description="Roc" evidence="17">
    <location>
        <begin position="1040"/>
        <end position="1252"/>
    </location>
</feature>
<gene>
    <name evidence="18" type="primary">106054811</name>
</gene>
<dbReference type="Pfam" id="PF00023">
    <property type="entry name" value="Ank"/>
    <property type="match status" value="1"/>
</dbReference>
<dbReference type="PROSITE" id="PS50297">
    <property type="entry name" value="ANK_REP_REGION"/>
    <property type="match status" value="5"/>
</dbReference>
<reference evidence="19" key="2">
    <citation type="submission" date="2013-03" db="EMBL/GenBank/DDBJ databases">
        <title>Sequence assembly of the Biomphalaria glabrata genome version 4.3.</title>
        <authorList>
            <person name="Warren W."/>
            <person name="Wilson R.K."/>
            <person name="Hillier L.W."/>
            <person name="Minx P."/>
        </authorList>
    </citation>
    <scope>NUCLEOTIDE SEQUENCE</scope>
    <source>
        <strain evidence="19">BB02</strain>
    </source>
</reference>
<feature type="binding site" evidence="14">
    <location>
        <position position="1930"/>
    </location>
    <ligand>
        <name>ATP</name>
        <dbReference type="ChEBI" id="CHEBI:30616"/>
    </ligand>
</feature>
<keyword evidence="7 14" id="KW-0547">Nucleotide-binding</keyword>
<evidence type="ECO:0000259" key="17">
    <source>
        <dbReference type="PROSITE" id="PS51424"/>
    </source>
</evidence>
<dbReference type="PANTHER" id="PTHR24198:SF169">
    <property type="entry name" value="NON-SPECIFIC SERINE_THREONINE PROTEIN KINASE"/>
    <property type="match status" value="1"/>
</dbReference>
<dbReference type="SMART" id="SM00220">
    <property type="entry name" value="S_TKc"/>
    <property type="match status" value="1"/>
</dbReference>
<dbReference type="GO" id="GO:0004674">
    <property type="term" value="F:protein serine/threonine kinase activity"/>
    <property type="evidence" value="ECO:0007669"/>
    <property type="project" value="UniProtKB-KW"/>
</dbReference>
<dbReference type="EnsemblMetazoa" id="BGLB001941-RF">
    <property type="protein sequence ID" value="BGLB001941-PF"/>
    <property type="gene ID" value="BGLB001941"/>
</dbReference>
<evidence type="ECO:0000256" key="8">
    <source>
        <dbReference type="ARBA" id="ARBA00022777"/>
    </source>
</evidence>
<comment type="cofactor">
    <cofactor evidence="1">
        <name>Mg(2+)</name>
        <dbReference type="ChEBI" id="CHEBI:18420"/>
    </cofactor>
</comment>
<comment type="catalytic activity">
    <reaction evidence="12">
        <text>L-seryl-[protein] + ATP = O-phospho-L-seryl-[protein] + ADP + H(+)</text>
        <dbReference type="Rhea" id="RHEA:17989"/>
        <dbReference type="Rhea" id="RHEA-COMP:9863"/>
        <dbReference type="Rhea" id="RHEA-COMP:11604"/>
        <dbReference type="ChEBI" id="CHEBI:15378"/>
        <dbReference type="ChEBI" id="CHEBI:29999"/>
        <dbReference type="ChEBI" id="CHEBI:30616"/>
        <dbReference type="ChEBI" id="CHEBI:83421"/>
        <dbReference type="ChEBI" id="CHEBI:456216"/>
        <dbReference type="EC" id="2.7.11.1"/>
    </reaction>
</comment>
<dbReference type="EnsemblMetazoa" id="BGLB001941-RB">
    <property type="protein sequence ID" value="BGLB001941-PB"/>
    <property type="gene ID" value="BGLB001941"/>
</dbReference>
<dbReference type="VEuPathDB" id="VectorBase:BGLAX_040818"/>
<dbReference type="Pfam" id="PF13855">
    <property type="entry name" value="LRR_8"/>
    <property type="match status" value="1"/>
</dbReference>
<dbReference type="InterPro" id="IPR020859">
    <property type="entry name" value="ROC"/>
</dbReference>
<dbReference type="GO" id="GO:0005737">
    <property type="term" value="C:cytoplasm"/>
    <property type="evidence" value="ECO:0007669"/>
    <property type="project" value="UniProtKB-ARBA"/>
</dbReference>
<protein>
    <recommendedName>
        <fullName evidence="2">non-specific serine/threonine protein kinase</fullName>
        <ecNumber evidence="2">2.7.11.1</ecNumber>
    </recommendedName>
</protein>
<evidence type="ECO:0000256" key="1">
    <source>
        <dbReference type="ARBA" id="ARBA00001946"/>
    </source>
</evidence>
<dbReference type="GO" id="GO:0005525">
    <property type="term" value="F:GTP binding"/>
    <property type="evidence" value="ECO:0007669"/>
    <property type="project" value="UniProtKB-KW"/>
</dbReference>
<feature type="region of interest" description="Disordered" evidence="15">
    <location>
        <begin position="345"/>
        <end position="378"/>
    </location>
</feature>
<keyword evidence="10 13" id="KW-0040">ANK repeat</keyword>
<evidence type="ECO:0000256" key="9">
    <source>
        <dbReference type="ARBA" id="ARBA00022840"/>
    </source>
</evidence>
<dbReference type="EnsemblMetazoa" id="BGLB001941-RC">
    <property type="protein sequence ID" value="BGLB001941-PC"/>
    <property type="gene ID" value="BGLB001941"/>
</dbReference>
<dbReference type="Gene3D" id="1.10.510.10">
    <property type="entry name" value="Transferase(Phosphotransferase) domain 1"/>
    <property type="match status" value="1"/>
</dbReference>
<dbReference type="InterPro" id="IPR036770">
    <property type="entry name" value="Ankyrin_rpt-contain_sf"/>
</dbReference>
<dbReference type="PRINTS" id="PR00449">
    <property type="entry name" value="RASTRNSFRMNG"/>
</dbReference>
<evidence type="ECO:0000256" key="4">
    <source>
        <dbReference type="ARBA" id="ARBA00022614"/>
    </source>
</evidence>
<evidence type="ECO:0000256" key="15">
    <source>
        <dbReference type="SAM" id="MobiDB-lite"/>
    </source>
</evidence>
<keyword evidence="9 14" id="KW-0067">ATP-binding</keyword>
<dbReference type="InterPro" id="IPR003591">
    <property type="entry name" value="Leu-rich_rpt_typical-subtyp"/>
</dbReference>
<dbReference type="PANTHER" id="PTHR24198">
    <property type="entry name" value="ANKYRIN REPEAT AND PROTEIN KINASE DOMAIN-CONTAINING PROTEIN"/>
    <property type="match status" value="1"/>
</dbReference>
<evidence type="ECO:0000256" key="3">
    <source>
        <dbReference type="ARBA" id="ARBA00022527"/>
    </source>
</evidence>
<dbReference type="EnsemblMetazoa" id="BGLB001941-RE">
    <property type="protein sequence ID" value="BGLB001941-PE"/>
    <property type="gene ID" value="BGLB001941"/>
</dbReference>
<evidence type="ECO:0000256" key="12">
    <source>
        <dbReference type="ARBA" id="ARBA00048679"/>
    </source>
</evidence>
<feature type="compositionally biased region" description="Acidic residues" evidence="15">
    <location>
        <begin position="351"/>
        <end position="362"/>
    </location>
</feature>
<keyword evidence="8" id="KW-0418">Kinase</keyword>
<feature type="repeat" description="ANK" evidence="13">
    <location>
        <begin position="81"/>
        <end position="113"/>
    </location>
</feature>
<dbReference type="InterPro" id="IPR002110">
    <property type="entry name" value="Ankyrin_rpt"/>
</dbReference>
<evidence type="ECO:0000313" key="18">
    <source>
        <dbReference type="EnsemblMetazoa" id="BGLB001941-PC"/>
    </source>
</evidence>
<evidence type="ECO:0000313" key="19">
    <source>
        <dbReference type="EnsemblMetazoa" id="BGLB001941-PH"/>
    </source>
</evidence>
<evidence type="ECO:0000256" key="11">
    <source>
        <dbReference type="ARBA" id="ARBA00047899"/>
    </source>
</evidence>
<keyword evidence="3" id="KW-0723">Serine/threonine-protein kinase</keyword>
<evidence type="ECO:0000256" key="7">
    <source>
        <dbReference type="ARBA" id="ARBA00022741"/>
    </source>
</evidence>
<dbReference type="InterPro" id="IPR036322">
    <property type="entry name" value="WD40_repeat_dom_sf"/>
</dbReference>
<evidence type="ECO:0000256" key="2">
    <source>
        <dbReference type="ARBA" id="ARBA00012513"/>
    </source>
</evidence>
<dbReference type="InterPro" id="IPR001611">
    <property type="entry name" value="Leu-rich_rpt"/>
</dbReference>
<evidence type="ECO:0000313" key="20">
    <source>
        <dbReference type="Proteomes" id="UP000076420"/>
    </source>
</evidence>
<reference evidence="18" key="3">
    <citation type="submission" date="2020-05" db="UniProtKB">
        <authorList>
            <consortium name="EnsemblMetazoa"/>
        </authorList>
    </citation>
    <scope>IDENTIFICATION</scope>
    <source>
        <strain evidence="18">BB02</strain>
    </source>
</reference>
<accession>A0A2C9JFZ0</accession>
<dbReference type="Gene3D" id="1.25.40.20">
    <property type="entry name" value="Ankyrin repeat-containing domain"/>
    <property type="match status" value="3"/>
</dbReference>
<dbReference type="VEuPathDB" id="VectorBase:BGLB001941"/>
<dbReference type="Pfam" id="PF16095">
    <property type="entry name" value="COR-A"/>
    <property type="match status" value="1"/>
</dbReference>
<dbReference type="GO" id="GO:0005524">
    <property type="term" value="F:ATP binding"/>
    <property type="evidence" value="ECO:0007669"/>
    <property type="project" value="UniProtKB-UniRule"/>
</dbReference>
<feature type="repeat" description="ANK" evidence="13">
    <location>
        <begin position="395"/>
        <end position="417"/>
    </location>
</feature>
<proteinExistence type="predicted"/>
<dbReference type="SMART" id="SM00248">
    <property type="entry name" value="ANK"/>
    <property type="match status" value="9"/>
</dbReference>
<dbReference type="KEGG" id="bgt:106054811"/>
<dbReference type="InterPro" id="IPR017441">
    <property type="entry name" value="Protein_kinase_ATP_BS"/>
</dbReference>
<dbReference type="SUPFAM" id="SSF48403">
    <property type="entry name" value="Ankyrin repeat"/>
    <property type="match status" value="2"/>
</dbReference>
<evidence type="ECO:0000256" key="13">
    <source>
        <dbReference type="PROSITE-ProRule" id="PRU00023"/>
    </source>
</evidence>
<sequence length="2629" mass="296087">MSANPDDDSWPGQLLHQAAIYNSVDLLQCLLQGEERLNINAQDICGRTAVYTAVSNDSLQCLELLLDHGADANIPAGARCHNMTPLHEAVLDSKLEALSILLARGANVTAIDVSGKTPLALAKDMKNRRAIDIIKNEKEKKKVLLDQLSTELCEACAEGQLEKVKNVLDRSGVYRKHVINMTTKGLSPLGIVSKCGYVDILSYLLEEGASCVSHKDTGLTLLHLACESGNIGIIQILLKMYPDLLCVRSVEHQLPIHSAVICNKVEAVRLLLEFPYPSSHLLTFTDPATSLSYQMGLEVNAEDASGETPLHIACRNGYAEIVNLLMTYTLKIKVEKELHNPEALGFTINDSDSEDEESDLELPEQNSGQSDHTGTEEREKFETIYPVDINLLNHDGFSPFHLAIKHNRLDVVNILLRTRKSLLSKLKMNDAEVSVLMFAYEHSSMEIMKALLQHGLKDDEDKVLNAAFFSQDLAVKWLLLSHKSGKDSTLGRAINKTEMRKIALRPSEQEDKCLSLDPDYKSRFPITPVAILWEGLGMLDKMESSCLVAACFLHNPAMSPALPEDICLCAITKVDISKNSFEKFPILLLGLPSLTFLKASRNQIAEIPEDCTISCLFLEELHLNENKIKSLPKFIFQLPQLKYLDVSVNKIKELPLEMWEAPALISLNLSRNCLSQLPCLTNDQMFSKFTGSKLNKSGHFAPNRSYSGSVTSFDENCQLVDETEYVIVPVNGVNHKPDVTNNQILRVNKWQSGITVVDSDPWKGSNHQLSGLKQLWLNMNKFTQVPSCLVCCAPNLEVLVLSDNPLTSIGSITDYPPFLVELDLSKTGISNMDPWKHPFDQSHDFTCLAPMSSFSTNKYSPTSRLSSPRSGSFPRFNSISSYHSMSPSSGQRDSLFLPCLHRCHSTLKKLEKLNLSHNRLSKVTLTKDPLADFDSQSVCSMESEEVQLRLLFPHLLELNLSRNLLTSLPSDIGELGSLKILSLTGNIKLKELPPKLGLLKNLWKLELDLCPIDGAIQDFLLNSRYPVKDILGFLQSVLEESTEYNCMNLMLVGFHKIGKTSLLHRLSEKGKLRYKPSHWRDRLKMAEGTKQSFPFLSTVGIDINELIIERRSKGQVIFRTWDFGGQKEYYATHQYFLSPRSLYLVVWSITEGERGVESILQWLVNIQARAPGAPCIIVGTHLDVLHDRATRRNYPEDFEQSMMQMIDKMFLSNQEPEKSGLPNILKAINVSCKTGENIKQLVDDIYECVFELKHPRSKTRYLIKQKIPRKYLLLQMIVRQLAIERIIDFKEPVLSRSKYMLLVQNKMMENGMTFRDIEELEQATRFLHENGVLFHYDDLALRDLFFLDPQWLCDQLARVITVKEINNFAQRGVMRLSNLEFLFKSNSFQPEHIKVYITSLLNKFEVALQFDEEFLLLPSLLPTEMEVQEMARRKSDVRIPLRKPSDGCVGLPKESPTVERRVESLIRSLNTGQALTEGPPGILHVGSSTFYTGSQNSLIDLSCVQEVRHEVATIASLRESGKYLLLAIKPTSNPIFSCCRLYFMTYFPSGFWPRLITRMLGDPSIYSIVKELFLVPSDLIKKTPEVKCLTDRDPEWRCWQTGLELFYMGFEMLRIREVFFSAHSFFCDYSKCRIKCSIDNEWSLLDVDNSKILEIIFPTDSLRFHVTNKDGPQLQNLDNSKPSSTIYREEVATTKLLVKIVEHVDNLLQDWYPDIGELRFSQNVEGRYLVTRIVPCPQCLNVEVTRQKSFHQDQNSWYILNPDLPDLCFPVVIPESNSQNHFVRDRSNTTIGCSRTVIEEPVLEPVVTRPRTLTEGQAFIYNKGSLDGEPVIFSWLIERCMLDALEGVDAVCPRHGSISPIYLMGREGVTHQLFLAPDTVFQDQSQTILLPAFTQLDIGKDCLGKGNFGEVHPGLLFSKDNRNPEQVAVKILFKQVQTRKDIKKGFHTFLEKACHAYLTARQEVSILSQLEHPNIVPLIALHLKPLSLVLALAPHGSLDAKLSQMNKLGEYFPLFVIKDIILQVSKALSYLHSHNIIYRDLKAENVLVWELPPSDSPPRKGVNLKLADYGISRSVLPTGTKGFGGTPPFIAPEILQHAGKGTYTTKVDVFSFGMFMFELLTCRIPFNQLNNLNNLICQGERPSLTVQEAERWPTYILDLMALCWSQDPDQRPTMEGVVGIAKSPQFCHLQDVVSLGPDVAIYSACCITQKNSHLVHDIKPNVPSPTMSEQMMNTEVSSSCQLSQIWLSSGLQGKNAIEMFTFNQAQKVDSYRTLSLPGQRIIAMCALGDVAWCIDSQGLIQIIHTECLSDIQEIQLPMDSFTNKILNIVSVHPLPSHGFVLIVSADGTLFQCNIPGQAVRLEERAVEIYKVETCYSSALVHTTDRCELWLGQSNGGVSVWNIQTKALEYCLSHGSKIVRATSSSSVAFLVTSSSFEMDCTNVWSYNYPGSIICLWNTKSRMIVKKLDCYQIVSTVDSPVLATSEHFECGQVCALSAIDCYLYVGTTRGTILVTEAVTLIPLCLFACHAKQDFYIKFILPLLSPCSESNGEPENVDKKENDVLQRRVPAVVTVGSGYTNLLKVFHPTLDAIPAMKSDYLLHSLPTTASQINPYANHKFMLVWNAVDWEHY</sequence>
<dbReference type="PROSITE" id="PS50011">
    <property type="entry name" value="PROTEIN_KINASE_DOM"/>
    <property type="match status" value="1"/>
</dbReference>
<dbReference type="Pfam" id="PF12796">
    <property type="entry name" value="Ank_2"/>
    <property type="match status" value="3"/>
</dbReference>
<dbReference type="Gene3D" id="3.80.10.10">
    <property type="entry name" value="Ribonuclease Inhibitor"/>
    <property type="match status" value="3"/>
</dbReference>
<feature type="repeat" description="ANK" evidence="13">
    <location>
        <begin position="305"/>
        <end position="337"/>
    </location>
</feature>
<comment type="catalytic activity">
    <reaction evidence="11">
        <text>L-threonyl-[protein] + ATP = O-phospho-L-threonyl-[protein] + ADP + H(+)</text>
        <dbReference type="Rhea" id="RHEA:46608"/>
        <dbReference type="Rhea" id="RHEA-COMP:11060"/>
        <dbReference type="Rhea" id="RHEA-COMP:11605"/>
        <dbReference type="ChEBI" id="CHEBI:15378"/>
        <dbReference type="ChEBI" id="CHEBI:30013"/>
        <dbReference type="ChEBI" id="CHEBI:30616"/>
        <dbReference type="ChEBI" id="CHEBI:61977"/>
        <dbReference type="ChEBI" id="CHEBI:456216"/>
        <dbReference type="EC" id="2.7.11.1"/>
    </reaction>
</comment>
<dbReference type="Gene3D" id="2.130.10.10">
    <property type="entry name" value="YVTN repeat-like/Quinoprotein amine dehydrogenase"/>
    <property type="match status" value="1"/>
</dbReference>
<feature type="repeat" description="ANK" evidence="13">
    <location>
        <begin position="217"/>
        <end position="239"/>
    </location>
</feature>
<keyword evidence="4" id="KW-0433">Leucine-rich repeat</keyword>
<keyword evidence="5" id="KW-0808">Transferase</keyword>
<dbReference type="SUPFAM" id="SSF50978">
    <property type="entry name" value="WD40 repeat-like"/>
    <property type="match status" value="1"/>
</dbReference>
<dbReference type="Pfam" id="PF00069">
    <property type="entry name" value="Pkinase"/>
    <property type="match status" value="1"/>
</dbReference>
<dbReference type="InterPro" id="IPR008271">
    <property type="entry name" value="Ser/Thr_kinase_AS"/>
</dbReference>
<dbReference type="InterPro" id="IPR011009">
    <property type="entry name" value="Kinase-like_dom_sf"/>
</dbReference>
<evidence type="ECO:0000259" key="16">
    <source>
        <dbReference type="PROSITE" id="PS50011"/>
    </source>
</evidence>
<dbReference type="InterPro" id="IPR032675">
    <property type="entry name" value="LRR_dom_sf"/>
</dbReference>
<dbReference type="Pfam" id="PF08477">
    <property type="entry name" value="Roc"/>
    <property type="match status" value="1"/>
</dbReference>
<reference evidence="19" key="1">
    <citation type="journal article" date="2004" name="J. Parasitol.">
        <title>The mitochondrial genome of Biomphalaria glabrata (Gastropoda: Basommatophora), intermediate host of Schistosoma mansoni.</title>
        <authorList>
            <person name="DeJong R.J."/>
            <person name="Emery A.M."/>
            <person name="Adema C.M."/>
        </authorList>
    </citation>
    <scope>NUCLEOTIDE SEQUENCE</scope>
    <source>
        <strain evidence="19">BB02</strain>
    </source>
</reference>
<dbReference type="EnsemblMetazoa" id="BGLB001941-RG">
    <property type="protein sequence ID" value="BGLB001941-PG"/>
    <property type="gene ID" value="BGLB001941"/>
</dbReference>
<evidence type="ECO:0000256" key="10">
    <source>
        <dbReference type="ARBA" id="ARBA00023043"/>
    </source>
</evidence>
<dbReference type="RefSeq" id="XP_013066333.2">
    <property type="nucleotide sequence ID" value="XM_013210879.2"/>
</dbReference>
<dbReference type="EC" id="2.7.11.1" evidence="2"/>
<dbReference type="InterPro" id="IPR000719">
    <property type="entry name" value="Prot_kinase_dom"/>
</dbReference>
<dbReference type="Gene3D" id="3.30.70.1390">
    <property type="entry name" value="ROC domain from the Parkinson's disease-associated leucine-rich repeat kinase 2"/>
    <property type="match status" value="1"/>
</dbReference>
<dbReference type="SUPFAM" id="SSF52058">
    <property type="entry name" value="L domain-like"/>
    <property type="match status" value="1"/>
</dbReference>
<evidence type="ECO:0000256" key="6">
    <source>
        <dbReference type="ARBA" id="ARBA00022737"/>
    </source>
</evidence>
<dbReference type="SMART" id="SM00364">
    <property type="entry name" value="LRR_BAC"/>
    <property type="match status" value="7"/>
</dbReference>